<keyword evidence="3" id="KW-1185">Reference proteome</keyword>
<reference evidence="2" key="1">
    <citation type="thesis" date="2020" institute="ProQuest LLC" country="789 East Eisenhower Parkway, Ann Arbor, MI, USA">
        <title>Comparative Genomics and Chromosome Evolution.</title>
        <authorList>
            <person name="Mudd A.B."/>
        </authorList>
    </citation>
    <scope>NUCLEOTIDE SEQUENCE</scope>
    <source>
        <strain evidence="2">Female2</strain>
        <tissue evidence="2">Blood</tissue>
    </source>
</reference>
<organism evidence="2 3">
    <name type="scientific">Hymenochirus boettgeri</name>
    <name type="common">Congo dwarf clawed frog</name>
    <dbReference type="NCBI Taxonomy" id="247094"/>
    <lineage>
        <taxon>Eukaryota</taxon>
        <taxon>Metazoa</taxon>
        <taxon>Chordata</taxon>
        <taxon>Craniata</taxon>
        <taxon>Vertebrata</taxon>
        <taxon>Euteleostomi</taxon>
        <taxon>Amphibia</taxon>
        <taxon>Batrachia</taxon>
        <taxon>Anura</taxon>
        <taxon>Pipoidea</taxon>
        <taxon>Pipidae</taxon>
        <taxon>Pipinae</taxon>
        <taxon>Hymenochirus</taxon>
    </lineage>
</organism>
<feature type="compositionally biased region" description="Basic and acidic residues" evidence="1">
    <location>
        <begin position="383"/>
        <end position="397"/>
    </location>
</feature>
<protein>
    <submittedName>
        <fullName evidence="2">Uncharacterized protein</fullName>
    </submittedName>
</protein>
<dbReference type="AlphaFoldDB" id="A0A8T2JU07"/>
<sequence length="468" mass="52482">MSFQRIERGKPHYQPKVCYQGSTGRVKGALPLLSLTTLPDLPRSSFKLKTNDFQTISQVRLAGLSCPELYELYRKAATYRSEKKTLPSLQPNKEFKRSKGRNRPNVSPQTLYNSDVMESNSLSLIWVPNTQWDSKQKKEEKGEPFKLCIKELSLESLPSKNGKSQPGQHSKKKSSVPTGGCPSNLSVTLIQPPARGSIRSSWTKENKDDLLKRNERFSSCQSAKKALTSTAIVPELENQRVILHHVKERHQQGAALQRTSPVYKMDDKHPDDLNDTDIKLESIKNQSYLWNKCITSANHSSRVKPSDHQEPKSCRIQLLTLGVIGNMRLLPYDACYYKRHSAMSTEGSVFCTSDTENREGMSEGSNWAQSGRSSAGVESRMGSLREEPDEDITHVDSLKITGEQEDLKPTQMAQDVQTLSSNPTEICDLKGKDEETPLLQSLPTPQPHSPPPTPGSLLLMTHNAQRRT</sequence>
<accession>A0A8T2JU07</accession>
<evidence type="ECO:0000256" key="1">
    <source>
        <dbReference type="SAM" id="MobiDB-lite"/>
    </source>
</evidence>
<dbReference type="Proteomes" id="UP000812440">
    <property type="component" value="Chromosome 8_10"/>
</dbReference>
<feature type="compositionally biased region" description="Polar residues" evidence="1">
    <location>
        <begin position="175"/>
        <end position="189"/>
    </location>
</feature>
<feature type="compositionally biased region" description="Pro residues" evidence="1">
    <location>
        <begin position="444"/>
        <end position="454"/>
    </location>
</feature>
<feature type="compositionally biased region" description="Polar residues" evidence="1">
    <location>
        <begin position="157"/>
        <end position="168"/>
    </location>
</feature>
<feature type="region of interest" description="Disordered" evidence="1">
    <location>
        <begin position="83"/>
        <end position="113"/>
    </location>
</feature>
<feature type="compositionally biased region" description="Polar residues" evidence="1">
    <location>
        <begin position="104"/>
        <end position="113"/>
    </location>
</feature>
<feature type="compositionally biased region" description="Polar residues" evidence="1">
    <location>
        <begin position="411"/>
        <end position="424"/>
    </location>
</feature>
<gene>
    <name evidence="2" type="ORF">GDO86_014745</name>
</gene>
<evidence type="ECO:0000313" key="2">
    <source>
        <dbReference type="EMBL" id="KAG8447388.1"/>
    </source>
</evidence>
<dbReference type="EMBL" id="JAACNH010000003">
    <property type="protein sequence ID" value="KAG8447388.1"/>
    <property type="molecule type" value="Genomic_DNA"/>
</dbReference>
<feature type="compositionally biased region" description="Polar residues" evidence="1">
    <location>
        <begin position="363"/>
        <end position="373"/>
    </location>
</feature>
<comment type="caution">
    <text evidence="2">The sequence shown here is derived from an EMBL/GenBank/DDBJ whole genome shotgun (WGS) entry which is preliminary data.</text>
</comment>
<name>A0A8T2JU07_9PIPI</name>
<feature type="region of interest" description="Disordered" evidence="1">
    <location>
        <begin position="354"/>
        <end position="468"/>
    </location>
</feature>
<feature type="region of interest" description="Disordered" evidence="1">
    <location>
        <begin position="157"/>
        <end position="206"/>
    </location>
</feature>
<evidence type="ECO:0000313" key="3">
    <source>
        <dbReference type="Proteomes" id="UP000812440"/>
    </source>
</evidence>
<proteinExistence type="predicted"/>
<dbReference type="OrthoDB" id="9906738at2759"/>